<proteinExistence type="predicted"/>
<evidence type="ECO:0000313" key="1">
    <source>
        <dbReference type="EMBL" id="MBM9432325.1"/>
    </source>
</evidence>
<dbReference type="RefSeq" id="WP_187995900.1">
    <property type="nucleotide sequence ID" value="NZ_JACEXG010000001.1"/>
</dbReference>
<protein>
    <submittedName>
        <fullName evidence="1">Uncharacterized protein</fullName>
    </submittedName>
</protein>
<dbReference type="EMBL" id="JAFFJS010000001">
    <property type="protein sequence ID" value="MBM9432325.1"/>
    <property type="molecule type" value="Genomic_DNA"/>
</dbReference>
<gene>
    <name evidence="1" type="ORF">JVW63_01185</name>
</gene>
<comment type="caution">
    <text evidence="1">The sequence shown here is derived from an EMBL/GenBank/DDBJ whole genome shotgun (WGS) entry which is preliminary data.</text>
</comment>
<keyword evidence="2" id="KW-1185">Reference proteome</keyword>
<name>A0ABS2TCF5_9ACTO</name>
<reference evidence="2" key="1">
    <citation type="submission" date="2021-02" db="EMBL/GenBank/DDBJ databases">
        <title>Leucobacter sp. CX169.</title>
        <authorList>
            <person name="Cheng Y."/>
        </authorList>
    </citation>
    <scope>NUCLEOTIDE SEQUENCE [LARGE SCALE GENOMIC DNA]</scope>
    <source>
        <strain evidence="2">JY899</strain>
    </source>
</reference>
<organism evidence="1 2">
    <name type="scientific">Flaviflexus equikiangi</name>
    <dbReference type="NCBI Taxonomy" id="2758573"/>
    <lineage>
        <taxon>Bacteria</taxon>
        <taxon>Bacillati</taxon>
        <taxon>Actinomycetota</taxon>
        <taxon>Actinomycetes</taxon>
        <taxon>Actinomycetales</taxon>
        <taxon>Actinomycetaceae</taxon>
        <taxon>Flaviflexus</taxon>
    </lineage>
</organism>
<evidence type="ECO:0000313" key="2">
    <source>
        <dbReference type="Proteomes" id="UP000705983"/>
    </source>
</evidence>
<sequence length="224" mass="23419">MHSGIQGFPIGEDGKLSVELPATDDPALGAEFTYTIEAILFEGKWIYRDVRIPDGTITIDLTEAPTSSVTVYPTRAEWEALVNPVVEEARVIAGRAETAAAAAEFAAEEAEATIVAQGDWAGAVDLASLAARPNYLRARLTGNVTVTLPTPGPSRAFTVTLDLTQDSTGGRTLALPGVATAWAVGIVPHPDPASRSIIHLMWTGITWVGMMAATNIGIPAGGAI</sequence>
<dbReference type="Proteomes" id="UP000705983">
    <property type="component" value="Unassembled WGS sequence"/>
</dbReference>
<accession>A0ABS2TCF5</accession>